<reference evidence="1" key="2">
    <citation type="journal article" date="2022" name="New Phytol.">
        <title>Evolutionary transition to the ectomycorrhizal habit in the genomes of a hyperdiverse lineage of mushroom-forming fungi.</title>
        <authorList>
            <person name="Looney B."/>
            <person name="Miyauchi S."/>
            <person name="Morin E."/>
            <person name="Drula E."/>
            <person name="Courty P.E."/>
            <person name="Kohler A."/>
            <person name="Kuo A."/>
            <person name="LaButti K."/>
            <person name="Pangilinan J."/>
            <person name="Lipzen A."/>
            <person name="Riley R."/>
            <person name="Andreopoulos W."/>
            <person name="He G."/>
            <person name="Johnson J."/>
            <person name="Nolan M."/>
            <person name="Tritt A."/>
            <person name="Barry K.W."/>
            <person name="Grigoriev I.V."/>
            <person name="Nagy L.G."/>
            <person name="Hibbett D."/>
            <person name="Henrissat B."/>
            <person name="Matheny P.B."/>
            <person name="Labbe J."/>
            <person name="Martin F.M."/>
        </authorList>
    </citation>
    <scope>NUCLEOTIDE SEQUENCE</scope>
    <source>
        <strain evidence="1">FP105234-sp</strain>
    </source>
</reference>
<proteinExistence type="predicted"/>
<comment type="caution">
    <text evidence="1">The sequence shown here is derived from an EMBL/GenBank/DDBJ whole genome shotgun (WGS) entry which is preliminary data.</text>
</comment>
<dbReference type="EMBL" id="MU275840">
    <property type="protein sequence ID" value="KAI0053346.1"/>
    <property type="molecule type" value="Genomic_DNA"/>
</dbReference>
<sequence length="240" mass="25581">MPYESSDARVALLAAYSRHPRAGDAKSHSRRQVAKPYVGKAMKQGKRPHEEVKDLGKGAFMKDTVFRRKADGTVVALASENVGLARVGRTIYGQGAHTPVDSDREKPAPATPGCAATAEESHGCPTLEQLAAIDSEEEKERMQGLTHWTASAGEQLWAGSGGMGYGSGVSWRGSSRPYVEARSEWSSAASTPTLSPSRSTDSSLEWTDWEGQAVEAALGEGADRIFDLYINADACGGHGE</sequence>
<accession>A0ACB8SBU2</accession>
<gene>
    <name evidence="1" type="ORF">FA95DRAFT_1600998</name>
</gene>
<evidence type="ECO:0000313" key="2">
    <source>
        <dbReference type="Proteomes" id="UP000814033"/>
    </source>
</evidence>
<reference evidence="1" key="1">
    <citation type="submission" date="2021-02" db="EMBL/GenBank/DDBJ databases">
        <authorList>
            <consortium name="DOE Joint Genome Institute"/>
            <person name="Ahrendt S."/>
            <person name="Looney B.P."/>
            <person name="Miyauchi S."/>
            <person name="Morin E."/>
            <person name="Drula E."/>
            <person name="Courty P.E."/>
            <person name="Chicoki N."/>
            <person name="Fauchery L."/>
            <person name="Kohler A."/>
            <person name="Kuo A."/>
            <person name="Labutti K."/>
            <person name="Pangilinan J."/>
            <person name="Lipzen A."/>
            <person name="Riley R."/>
            <person name="Andreopoulos W."/>
            <person name="He G."/>
            <person name="Johnson J."/>
            <person name="Barry K.W."/>
            <person name="Grigoriev I.V."/>
            <person name="Nagy L."/>
            <person name="Hibbett D."/>
            <person name="Henrissat B."/>
            <person name="Matheny P.B."/>
            <person name="Labbe J."/>
            <person name="Martin F."/>
        </authorList>
    </citation>
    <scope>NUCLEOTIDE SEQUENCE</scope>
    <source>
        <strain evidence="1">FP105234-sp</strain>
    </source>
</reference>
<dbReference type="Proteomes" id="UP000814033">
    <property type="component" value="Unassembled WGS sequence"/>
</dbReference>
<protein>
    <submittedName>
        <fullName evidence="1">Uncharacterized protein</fullName>
    </submittedName>
</protein>
<evidence type="ECO:0000313" key="1">
    <source>
        <dbReference type="EMBL" id="KAI0053346.1"/>
    </source>
</evidence>
<organism evidence="1 2">
    <name type="scientific">Auriscalpium vulgare</name>
    <dbReference type="NCBI Taxonomy" id="40419"/>
    <lineage>
        <taxon>Eukaryota</taxon>
        <taxon>Fungi</taxon>
        <taxon>Dikarya</taxon>
        <taxon>Basidiomycota</taxon>
        <taxon>Agaricomycotina</taxon>
        <taxon>Agaricomycetes</taxon>
        <taxon>Russulales</taxon>
        <taxon>Auriscalpiaceae</taxon>
        <taxon>Auriscalpium</taxon>
    </lineage>
</organism>
<keyword evidence="2" id="KW-1185">Reference proteome</keyword>
<name>A0ACB8SBU2_9AGAM</name>